<name>A0A3A5H5R8_9ACTN</name>
<dbReference type="SUPFAM" id="SSF52833">
    <property type="entry name" value="Thioredoxin-like"/>
    <property type="match status" value="1"/>
</dbReference>
<accession>A0A3A5H5R8</accession>
<evidence type="ECO:0000313" key="2">
    <source>
        <dbReference type="EMBL" id="RJS45271.1"/>
    </source>
</evidence>
<organism evidence="2 3">
    <name type="scientific">Nocardioides cavernaquae</name>
    <dbReference type="NCBI Taxonomy" id="2321396"/>
    <lineage>
        <taxon>Bacteria</taxon>
        <taxon>Bacillati</taxon>
        <taxon>Actinomycetota</taxon>
        <taxon>Actinomycetes</taxon>
        <taxon>Propionibacteriales</taxon>
        <taxon>Nocardioidaceae</taxon>
        <taxon>Nocardioides</taxon>
    </lineage>
</organism>
<comment type="caution">
    <text evidence="2">The sequence shown here is derived from an EMBL/GenBank/DDBJ whole genome shotgun (WGS) entry which is preliminary data.</text>
</comment>
<dbReference type="InterPro" id="IPR036249">
    <property type="entry name" value="Thioredoxin-like_sf"/>
</dbReference>
<dbReference type="PANTHER" id="PTHR42899:SF1">
    <property type="entry name" value="SPERMATOGENESIS-ASSOCIATED PROTEIN 20"/>
    <property type="match status" value="1"/>
</dbReference>
<proteinExistence type="predicted"/>
<dbReference type="AlphaFoldDB" id="A0A3A5H5R8"/>
<keyword evidence="3" id="KW-1185">Reference proteome</keyword>
<feature type="domain" description="Spermatogenesis-associated protein 20-like TRX" evidence="1">
    <location>
        <begin position="2"/>
        <end position="54"/>
    </location>
</feature>
<dbReference type="PANTHER" id="PTHR42899">
    <property type="entry name" value="SPERMATOGENESIS-ASSOCIATED PROTEIN 20"/>
    <property type="match status" value="1"/>
</dbReference>
<evidence type="ECO:0000259" key="1">
    <source>
        <dbReference type="Pfam" id="PF03190"/>
    </source>
</evidence>
<dbReference type="Proteomes" id="UP000276542">
    <property type="component" value="Unassembled WGS sequence"/>
</dbReference>
<dbReference type="OrthoDB" id="9762614at2"/>
<dbReference type="EMBL" id="QYRP01000002">
    <property type="protein sequence ID" value="RJS45271.1"/>
    <property type="molecule type" value="Genomic_DNA"/>
</dbReference>
<evidence type="ECO:0000313" key="3">
    <source>
        <dbReference type="Proteomes" id="UP000276542"/>
    </source>
</evidence>
<protein>
    <submittedName>
        <fullName evidence="2">DUF255 domain-containing protein</fullName>
    </submittedName>
</protein>
<dbReference type="InterPro" id="IPR024705">
    <property type="entry name" value="Ssp411"/>
</dbReference>
<dbReference type="Gene3D" id="3.40.30.10">
    <property type="entry name" value="Glutaredoxin"/>
    <property type="match status" value="1"/>
</dbReference>
<reference evidence="3" key="1">
    <citation type="submission" date="2018-09" db="EMBL/GenBank/DDBJ databases">
        <authorList>
            <person name="Zhu H."/>
        </authorList>
    </citation>
    <scope>NUCLEOTIDE SEQUENCE [LARGE SCALE GENOMIC DNA]</scope>
    <source>
        <strain evidence="3">K1W22B-1</strain>
    </source>
</reference>
<sequence>MPNRLADATSPYLLQHADNPVDWWEWSPEAFAEARRRNVPVLLSVGYAACHWCHEAA</sequence>
<dbReference type="Pfam" id="PF03190">
    <property type="entry name" value="Thioredox_DsbH"/>
    <property type="match status" value="1"/>
</dbReference>
<dbReference type="InterPro" id="IPR004879">
    <property type="entry name" value="Ssp411-like_TRX"/>
</dbReference>
<gene>
    <name evidence="2" type="ORF">D4739_02910</name>
</gene>